<dbReference type="EMBL" id="JADYXP020000017">
    <property type="protein sequence ID" value="KAL0107005.1"/>
    <property type="molecule type" value="Genomic_DNA"/>
</dbReference>
<sequence>MRYSKCDLPVNKSRVSRFYASYCPARTYGVQQLKRQRHYARSSDPREAIFRAFRGTLLIDKSRAGMEAYRFPSSRADFTYVYPHALYSRCNNAIRIFLAFVL</sequence>
<keyword evidence="2" id="KW-1185">Reference proteome</keyword>
<organism evidence="1 2">
    <name type="scientific">Cardiocondyla obscurior</name>
    <dbReference type="NCBI Taxonomy" id="286306"/>
    <lineage>
        <taxon>Eukaryota</taxon>
        <taxon>Metazoa</taxon>
        <taxon>Ecdysozoa</taxon>
        <taxon>Arthropoda</taxon>
        <taxon>Hexapoda</taxon>
        <taxon>Insecta</taxon>
        <taxon>Pterygota</taxon>
        <taxon>Neoptera</taxon>
        <taxon>Endopterygota</taxon>
        <taxon>Hymenoptera</taxon>
        <taxon>Apocrita</taxon>
        <taxon>Aculeata</taxon>
        <taxon>Formicoidea</taxon>
        <taxon>Formicidae</taxon>
        <taxon>Myrmicinae</taxon>
        <taxon>Cardiocondyla</taxon>
    </lineage>
</organism>
<accession>A0AAW2EVY4</accession>
<dbReference type="Proteomes" id="UP001430953">
    <property type="component" value="Unassembled WGS sequence"/>
</dbReference>
<name>A0AAW2EVY4_9HYME</name>
<comment type="caution">
    <text evidence="1">The sequence shown here is derived from an EMBL/GenBank/DDBJ whole genome shotgun (WGS) entry which is preliminary data.</text>
</comment>
<gene>
    <name evidence="1" type="ORF">PUN28_015507</name>
</gene>
<proteinExistence type="predicted"/>
<dbReference type="AlphaFoldDB" id="A0AAW2EVY4"/>
<protein>
    <submittedName>
        <fullName evidence="1">Uncharacterized protein</fullName>
    </submittedName>
</protein>
<evidence type="ECO:0000313" key="2">
    <source>
        <dbReference type="Proteomes" id="UP001430953"/>
    </source>
</evidence>
<reference evidence="1 2" key="1">
    <citation type="submission" date="2023-03" db="EMBL/GenBank/DDBJ databases">
        <title>High recombination rates correlate with genetic variation in Cardiocondyla obscurior ants.</title>
        <authorList>
            <person name="Errbii M."/>
        </authorList>
    </citation>
    <scope>NUCLEOTIDE SEQUENCE [LARGE SCALE GENOMIC DNA]</scope>
    <source>
        <strain evidence="1">Alpha-2009</strain>
        <tissue evidence="1">Whole body</tissue>
    </source>
</reference>
<evidence type="ECO:0000313" key="1">
    <source>
        <dbReference type="EMBL" id="KAL0107005.1"/>
    </source>
</evidence>